<feature type="region of interest" description="Disordered" evidence="1">
    <location>
        <begin position="1"/>
        <end position="46"/>
    </location>
</feature>
<organism evidence="2 3">
    <name type="scientific">Suillus fuscotomentosus</name>
    <dbReference type="NCBI Taxonomy" id="1912939"/>
    <lineage>
        <taxon>Eukaryota</taxon>
        <taxon>Fungi</taxon>
        <taxon>Dikarya</taxon>
        <taxon>Basidiomycota</taxon>
        <taxon>Agaricomycotina</taxon>
        <taxon>Agaricomycetes</taxon>
        <taxon>Agaricomycetidae</taxon>
        <taxon>Boletales</taxon>
        <taxon>Suillineae</taxon>
        <taxon>Suillaceae</taxon>
        <taxon>Suillus</taxon>
    </lineage>
</organism>
<keyword evidence="3" id="KW-1185">Reference proteome</keyword>
<accession>A0AAD4E3D1</accession>
<dbReference type="RefSeq" id="XP_041224549.1">
    <property type="nucleotide sequence ID" value="XM_041369626.1"/>
</dbReference>
<proteinExistence type="predicted"/>
<dbReference type="Proteomes" id="UP001195769">
    <property type="component" value="Unassembled WGS sequence"/>
</dbReference>
<evidence type="ECO:0000313" key="2">
    <source>
        <dbReference type="EMBL" id="KAG1898973.1"/>
    </source>
</evidence>
<reference evidence="2" key="1">
    <citation type="journal article" date="2020" name="New Phytol.">
        <title>Comparative genomics reveals dynamic genome evolution in host specialist ectomycorrhizal fungi.</title>
        <authorList>
            <person name="Lofgren L.A."/>
            <person name="Nguyen N.H."/>
            <person name="Vilgalys R."/>
            <person name="Ruytinx J."/>
            <person name="Liao H.L."/>
            <person name="Branco S."/>
            <person name="Kuo A."/>
            <person name="LaButti K."/>
            <person name="Lipzen A."/>
            <person name="Andreopoulos W."/>
            <person name="Pangilinan J."/>
            <person name="Riley R."/>
            <person name="Hundley H."/>
            <person name="Na H."/>
            <person name="Barry K."/>
            <person name="Grigoriev I.V."/>
            <person name="Stajich J.E."/>
            <person name="Kennedy P.G."/>
        </authorList>
    </citation>
    <scope>NUCLEOTIDE SEQUENCE</scope>
    <source>
        <strain evidence="2">FC203</strain>
    </source>
</reference>
<evidence type="ECO:0000256" key="1">
    <source>
        <dbReference type="SAM" id="MobiDB-lite"/>
    </source>
</evidence>
<comment type="caution">
    <text evidence="2">The sequence shown here is derived from an EMBL/GenBank/DDBJ whole genome shotgun (WGS) entry which is preliminary data.</text>
</comment>
<dbReference type="AlphaFoldDB" id="A0AAD4E3D1"/>
<feature type="compositionally biased region" description="Polar residues" evidence="1">
    <location>
        <begin position="1"/>
        <end position="10"/>
    </location>
</feature>
<sequence length="240" mass="25973">MFCEESTATTARAVGPNSANGFGSDRVATRAPRRRTPDPAGSSSICASRMPRTNILNFAAPRVATDYIIEDYYWHQACQPPTRFRDSIHRSTLGVDRFLNLNGVELGQGTRQTRLSRGGIPVAPDATTAQTLVKSGSNIASLQDCREPNGSWDITDRGHHLTNSRHRMQQELINIFWERASGAGMSPNLLGGAPGQVVEGMAATILDIVCCYRGSASPVSYILSKSFGRQLKSLTTTTAS</sequence>
<dbReference type="EMBL" id="JABBWK010000035">
    <property type="protein sequence ID" value="KAG1898973.1"/>
    <property type="molecule type" value="Genomic_DNA"/>
</dbReference>
<name>A0AAD4E3D1_9AGAM</name>
<gene>
    <name evidence="2" type="ORF">F5891DRAFT_1235262</name>
</gene>
<dbReference type="GeneID" id="64663924"/>
<evidence type="ECO:0000313" key="3">
    <source>
        <dbReference type="Proteomes" id="UP001195769"/>
    </source>
</evidence>
<protein>
    <submittedName>
        <fullName evidence="2">Uncharacterized protein</fullName>
    </submittedName>
</protein>